<accession>A0A2K9MDN7</accession>
<evidence type="ECO:0000256" key="2">
    <source>
        <dbReference type="ARBA" id="ARBA00004970"/>
    </source>
</evidence>
<evidence type="ECO:0000256" key="9">
    <source>
        <dbReference type="ARBA" id="ARBA00023102"/>
    </source>
</evidence>
<proteinExistence type="inferred from homology"/>
<dbReference type="PROSITE" id="PS00630">
    <property type="entry name" value="IMP_2"/>
    <property type="match status" value="1"/>
</dbReference>
<evidence type="ECO:0000256" key="12">
    <source>
        <dbReference type="PIRSR" id="PIRSR600760-2"/>
    </source>
</evidence>
<dbReference type="GO" id="GO:0004401">
    <property type="term" value="F:histidinol-phosphatase activity"/>
    <property type="evidence" value="ECO:0007669"/>
    <property type="project" value="UniProtKB-UniRule"/>
</dbReference>
<comment type="pathway">
    <text evidence="2">Amino-acid biosynthesis; L-histidine biosynthesis; L-histidine from 5-phospho-alpha-D-ribose 1-diphosphate: step 8/9.</text>
</comment>
<dbReference type="Gene3D" id="3.30.540.10">
    <property type="entry name" value="Fructose-1,6-Bisphosphatase, subunit A, domain 1"/>
    <property type="match status" value="1"/>
</dbReference>
<feature type="binding site" evidence="12">
    <location>
        <position position="88"/>
    </location>
    <ligand>
        <name>Mg(2+)</name>
        <dbReference type="ChEBI" id="CHEBI:18420"/>
        <label>1</label>
        <note>catalytic</note>
    </ligand>
</feature>
<dbReference type="GO" id="GO:0007165">
    <property type="term" value="P:signal transduction"/>
    <property type="evidence" value="ECO:0007669"/>
    <property type="project" value="TreeGrafter"/>
</dbReference>
<dbReference type="PANTHER" id="PTHR20854:SF4">
    <property type="entry name" value="INOSITOL-1-MONOPHOSPHATASE-RELATED"/>
    <property type="match status" value="1"/>
</dbReference>
<evidence type="ECO:0000256" key="11">
    <source>
        <dbReference type="NCBIfam" id="TIGR02067"/>
    </source>
</evidence>
<dbReference type="EMBL" id="CP025583">
    <property type="protein sequence ID" value="AUM73723.1"/>
    <property type="molecule type" value="Genomic_DNA"/>
</dbReference>
<dbReference type="KEGG" id="paru:CYR75_04995"/>
<dbReference type="Gene3D" id="3.40.190.80">
    <property type="match status" value="1"/>
</dbReference>
<dbReference type="GO" id="GO:0046854">
    <property type="term" value="P:phosphatidylinositol phosphate biosynthetic process"/>
    <property type="evidence" value="ECO:0007669"/>
    <property type="project" value="InterPro"/>
</dbReference>
<dbReference type="SUPFAM" id="SSF56655">
    <property type="entry name" value="Carbohydrate phosphatase"/>
    <property type="match status" value="1"/>
</dbReference>
<keyword evidence="14" id="KW-1185">Reference proteome</keyword>
<dbReference type="GO" id="GO:0008934">
    <property type="term" value="F:inositol monophosphate 1-phosphatase activity"/>
    <property type="evidence" value="ECO:0007669"/>
    <property type="project" value="TreeGrafter"/>
</dbReference>
<sequence>MDQDDIFATAAAMADAARRATLPLFRSADLRPDNKLTTGFDPVTRADREAEQAMRAVLAQRRPDDAIMGEEFGDTPGTSGLTWVLDPIDGTRAFISGAPSWGTLIGLMDASGPVYGMIDQPFTGERFEGGLGRGRLVSALGERALGVRRGVALAQATLLSTFPEIGTAQEYDGFRRVSDSVRLTRYGLDCYAYALLSIGQVDLVIEAGLHSYDVAGPIAVVQAAGGVVTDWQGGPAHHGGQIVAAATPELHAQALALLQGEAGRLESATLYPIEREGS</sequence>
<dbReference type="OrthoDB" id="9785695at2"/>
<dbReference type="PANTHER" id="PTHR20854">
    <property type="entry name" value="INOSITOL MONOPHOSPHATASE"/>
    <property type="match status" value="1"/>
</dbReference>
<dbReference type="NCBIfam" id="TIGR02067">
    <property type="entry name" value="his_9_HisN"/>
    <property type="match status" value="1"/>
</dbReference>
<dbReference type="InterPro" id="IPR020550">
    <property type="entry name" value="Inositol_monophosphatase_CS"/>
</dbReference>
<evidence type="ECO:0000256" key="8">
    <source>
        <dbReference type="ARBA" id="ARBA00022842"/>
    </source>
</evidence>
<comment type="catalytic activity">
    <reaction evidence="10">
        <text>L-histidinol phosphate + H2O = L-histidinol + phosphate</text>
        <dbReference type="Rhea" id="RHEA:14465"/>
        <dbReference type="ChEBI" id="CHEBI:15377"/>
        <dbReference type="ChEBI" id="CHEBI:43474"/>
        <dbReference type="ChEBI" id="CHEBI:57699"/>
        <dbReference type="ChEBI" id="CHEBI:57980"/>
        <dbReference type="EC" id="3.1.3.15"/>
    </reaction>
</comment>
<gene>
    <name evidence="13" type="primary">hisN</name>
    <name evidence="13" type="ORF">CYR75_04995</name>
</gene>
<name>A0A2K9MDN7_9RHOB</name>
<keyword evidence="6 12" id="KW-0479">Metal-binding</keyword>
<feature type="binding site" evidence="12">
    <location>
        <position position="213"/>
    </location>
    <ligand>
        <name>Mg(2+)</name>
        <dbReference type="ChEBI" id="CHEBI:18420"/>
        <label>1</label>
        <note>catalytic</note>
    </ligand>
</feature>
<evidence type="ECO:0000256" key="10">
    <source>
        <dbReference type="ARBA" id="ARBA00049158"/>
    </source>
</evidence>
<keyword evidence="9" id="KW-0368">Histidine biosynthesis</keyword>
<dbReference type="CDD" id="cd01641">
    <property type="entry name" value="Bacterial_IMPase_like_1"/>
    <property type="match status" value="1"/>
</dbReference>
<dbReference type="EC" id="3.1.3.15" evidence="4 11"/>
<keyword evidence="7" id="KW-0378">Hydrolase</keyword>
<comment type="cofactor">
    <cofactor evidence="1 12">
        <name>Mg(2+)</name>
        <dbReference type="ChEBI" id="CHEBI:18420"/>
    </cofactor>
</comment>
<evidence type="ECO:0000256" key="4">
    <source>
        <dbReference type="ARBA" id="ARBA00013085"/>
    </source>
</evidence>
<evidence type="ECO:0000256" key="7">
    <source>
        <dbReference type="ARBA" id="ARBA00022801"/>
    </source>
</evidence>
<dbReference type="GO" id="GO:0006020">
    <property type="term" value="P:inositol metabolic process"/>
    <property type="evidence" value="ECO:0007669"/>
    <property type="project" value="TreeGrafter"/>
</dbReference>
<dbReference type="InterPro" id="IPR011809">
    <property type="entry name" value="His_9_proposed"/>
</dbReference>
<evidence type="ECO:0000313" key="13">
    <source>
        <dbReference type="EMBL" id="AUM73723.1"/>
    </source>
</evidence>
<dbReference type="InterPro" id="IPR020583">
    <property type="entry name" value="Inositol_monoP_metal-BS"/>
</dbReference>
<dbReference type="GO" id="GO:0000105">
    <property type="term" value="P:L-histidine biosynthetic process"/>
    <property type="evidence" value="ECO:0007669"/>
    <property type="project" value="UniProtKB-UniRule"/>
</dbReference>
<dbReference type="UniPathway" id="UPA00031">
    <property type="reaction ID" value="UER00013"/>
</dbReference>
<dbReference type="AlphaFoldDB" id="A0A2K9MDN7"/>
<evidence type="ECO:0000256" key="1">
    <source>
        <dbReference type="ARBA" id="ARBA00001946"/>
    </source>
</evidence>
<evidence type="ECO:0000256" key="5">
    <source>
        <dbReference type="ARBA" id="ARBA00022605"/>
    </source>
</evidence>
<dbReference type="Proteomes" id="UP000234882">
    <property type="component" value="Chromosome"/>
</dbReference>
<dbReference type="PRINTS" id="PR00377">
    <property type="entry name" value="IMPHPHTASES"/>
</dbReference>
<evidence type="ECO:0000256" key="6">
    <source>
        <dbReference type="ARBA" id="ARBA00022723"/>
    </source>
</evidence>
<feature type="binding site" evidence="12">
    <location>
        <position position="86"/>
    </location>
    <ligand>
        <name>Mg(2+)</name>
        <dbReference type="ChEBI" id="CHEBI:18420"/>
        <label>1</label>
        <note>catalytic</note>
    </ligand>
</feature>
<reference evidence="14" key="1">
    <citation type="submission" date="2017-12" db="EMBL/GenBank/DDBJ databases">
        <title>Genomic analysis of Paracoccus sp. CBA4604.</title>
        <authorList>
            <person name="Roh S.W."/>
            <person name="Kim J.Y."/>
            <person name="Kim J.S."/>
        </authorList>
    </citation>
    <scope>NUCLEOTIDE SEQUENCE [LARGE SCALE GENOMIC DNA]</scope>
    <source>
        <strain evidence="14">CBA4604</strain>
    </source>
</reference>
<organism evidence="13 14">
    <name type="scientific">Paracoccus jeotgali</name>
    <dbReference type="NCBI Taxonomy" id="2065379"/>
    <lineage>
        <taxon>Bacteria</taxon>
        <taxon>Pseudomonadati</taxon>
        <taxon>Pseudomonadota</taxon>
        <taxon>Alphaproteobacteria</taxon>
        <taxon>Rhodobacterales</taxon>
        <taxon>Paracoccaceae</taxon>
        <taxon>Paracoccus</taxon>
    </lineage>
</organism>
<feature type="binding site" evidence="12">
    <location>
        <position position="70"/>
    </location>
    <ligand>
        <name>Mg(2+)</name>
        <dbReference type="ChEBI" id="CHEBI:18420"/>
        <label>1</label>
        <note>catalytic</note>
    </ligand>
</feature>
<evidence type="ECO:0000313" key="14">
    <source>
        <dbReference type="Proteomes" id="UP000234882"/>
    </source>
</evidence>
<dbReference type="RefSeq" id="WP_101499077.1">
    <property type="nucleotide sequence ID" value="NZ_CP025583.1"/>
</dbReference>
<dbReference type="InterPro" id="IPR000760">
    <property type="entry name" value="Inositol_monophosphatase-like"/>
</dbReference>
<feature type="binding site" evidence="12">
    <location>
        <position position="89"/>
    </location>
    <ligand>
        <name>Mg(2+)</name>
        <dbReference type="ChEBI" id="CHEBI:18420"/>
        <label>1</label>
        <note>catalytic</note>
    </ligand>
</feature>
<evidence type="ECO:0000256" key="3">
    <source>
        <dbReference type="ARBA" id="ARBA00009759"/>
    </source>
</evidence>
<dbReference type="GO" id="GO:0046872">
    <property type="term" value="F:metal ion binding"/>
    <property type="evidence" value="ECO:0007669"/>
    <property type="project" value="UniProtKB-KW"/>
</dbReference>
<keyword evidence="8 12" id="KW-0460">Magnesium</keyword>
<keyword evidence="5" id="KW-0028">Amino-acid biosynthesis</keyword>
<dbReference type="Pfam" id="PF00459">
    <property type="entry name" value="Inositol_P"/>
    <property type="match status" value="1"/>
</dbReference>
<comment type="similarity">
    <text evidence="3">Belongs to the inositol monophosphatase superfamily.</text>
</comment>
<protein>
    <recommendedName>
        <fullName evidence="4 11">Histidinol-phosphatase</fullName>
        <ecNumber evidence="4 11">3.1.3.15</ecNumber>
    </recommendedName>
</protein>
<dbReference type="PROSITE" id="PS00629">
    <property type="entry name" value="IMP_1"/>
    <property type="match status" value="1"/>
</dbReference>